<sequence>MSAQDEEALHDVDSPPIDPLDEDTKEEDKVGDDSTQKQAQLDANVEDDTHSASQGEDDDGFNDDTLDVDSGAIEKHGGEEEDEED</sequence>
<protein>
    <submittedName>
        <fullName evidence="2">Uncharacterized protein</fullName>
    </submittedName>
</protein>
<organism evidence="2 3">
    <name type="scientific">Adiantum capillus-veneris</name>
    <name type="common">Maidenhair fern</name>
    <dbReference type="NCBI Taxonomy" id="13818"/>
    <lineage>
        <taxon>Eukaryota</taxon>
        <taxon>Viridiplantae</taxon>
        <taxon>Streptophyta</taxon>
        <taxon>Embryophyta</taxon>
        <taxon>Tracheophyta</taxon>
        <taxon>Polypodiopsida</taxon>
        <taxon>Polypodiidae</taxon>
        <taxon>Polypodiales</taxon>
        <taxon>Pteridineae</taxon>
        <taxon>Pteridaceae</taxon>
        <taxon>Vittarioideae</taxon>
        <taxon>Adiantum</taxon>
    </lineage>
</organism>
<comment type="caution">
    <text evidence="2">The sequence shown here is derived from an EMBL/GenBank/DDBJ whole genome shotgun (WGS) entry which is preliminary data.</text>
</comment>
<evidence type="ECO:0000313" key="3">
    <source>
        <dbReference type="Proteomes" id="UP000886520"/>
    </source>
</evidence>
<feature type="compositionally biased region" description="Acidic residues" evidence="1">
    <location>
        <begin position="55"/>
        <end position="67"/>
    </location>
</feature>
<feature type="region of interest" description="Disordered" evidence="1">
    <location>
        <begin position="1"/>
        <end position="85"/>
    </location>
</feature>
<proteinExistence type="predicted"/>
<dbReference type="EMBL" id="JABFUD020000018">
    <property type="protein sequence ID" value="KAI5066282.1"/>
    <property type="molecule type" value="Genomic_DNA"/>
</dbReference>
<keyword evidence="3" id="KW-1185">Reference proteome</keyword>
<gene>
    <name evidence="2" type="ORF">GOP47_0018906</name>
</gene>
<evidence type="ECO:0000256" key="1">
    <source>
        <dbReference type="SAM" id="MobiDB-lite"/>
    </source>
</evidence>
<evidence type="ECO:0000313" key="2">
    <source>
        <dbReference type="EMBL" id="KAI5066282.1"/>
    </source>
</evidence>
<accession>A0A9D4UEP1</accession>
<dbReference type="Proteomes" id="UP000886520">
    <property type="component" value="Chromosome 18"/>
</dbReference>
<dbReference type="AlphaFoldDB" id="A0A9D4UEP1"/>
<reference evidence="2" key="1">
    <citation type="submission" date="2021-01" db="EMBL/GenBank/DDBJ databases">
        <title>Adiantum capillus-veneris genome.</title>
        <authorList>
            <person name="Fang Y."/>
            <person name="Liao Q."/>
        </authorList>
    </citation>
    <scope>NUCLEOTIDE SEQUENCE</scope>
    <source>
        <strain evidence="2">H3</strain>
        <tissue evidence="2">Leaf</tissue>
    </source>
</reference>
<feature type="compositionally biased region" description="Basic and acidic residues" evidence="1">
    <location>
        <begin position="26"/>
        <end position="35"/>
    </location>
</feature>
<name>A0A9D4UEP1_ADICA</name>